<evidence type="ECO:0000259" key="1">
    <source>
        <dbReference type="Pfam" id="PF07484"/>
    </source>
</evidence>
<accession>A0A934VC74</accession>
<name>A0A934VC74_9BACT</name>
<organism evidence="2 3">
    <name type="scientific">Luteolibacter yonseiensis</name>
    <dbReference type="NCBI Taxonomy" id="1144680"/>
    <lineage>
        <taxon>Bacteria</taxon>
        <taxon>Pseudomonadati</taxon>
        <taxon>Verrucomicrobiota</taxon>
        <taxon>Verrucomicrobiia</taxon>
        <taxon>Verrucomicrobiales</taxon>
        <taxon>Verrucomicrobiaceae</taxon>
        <taxon>Luteolibacter</taxon>
    </lineage>
</organism>
<comment type="caution">
    <text evidence="2">The sequence shown here is derived from an EMBL/GenBank/DDBJ whole genome shotgun (WGS) entry which is preliminary data.</text>
</comment>
<dbReference type="Gene3D" id="3.90.1340.10">
    <property type="entry name" value="Phage tail collar domain"/>
    <property type="match status" value="1"/>
</dbReference>
<proteinExistence type="predicted"/>
<evidence type="ECO:0000313" key="3">
    <source>
        <dbReference type="Proteomes" id="UP000600139"/>
    </source>
</evidence>
<reference evidence="2" key="1">
    <citation type="submission" date="2021-01" db="EMBL/GenBank/DDBJ databases">
        <title>Modified the classification status of verrucomicrobia.</title>
        <authorList>
            <person name="Feng X."/>
        </authorList>
    </citation>
    <scope>NUCLEOTIDE SEQUENCE</scope>
    <source>
        <strain evidence="2">JCM 18052</strain>
    </source>
</reference>
<sequence>MATPFVAEITLFAGNFAPRGYAFCNGQLLSIAQNTALFSLLGTTYGGNGQTTFALPDLQGRLPMHPGQGPGLTQRVLGEKSGTETVTLTTSHLPSHNHTVSQGFGSAADSPSPLGRYPAVPASGTPYSGTTGTQMAASTVTSLASSGGNQPHNNLMPSLCVNFIIATQGVFPSRN</sequence>
<protein>
    <submittedName>
        <fullName evidence="2">Phage tail protein</fullName>
    </submittedName>
</protein>
<dbReference type="SUPFAM" id="SSF88874">
    <property type="entry name" value="Receptor-binding domain of short tail fibre protein gp12"/>
    <property type="match status" value="1"/>
</dbReference>
<dbReference type="Pfam" id="PF07484">
    <property type="entry name" value="Collar"/>
    <property type="match status" value="1"/>
</dbReference>
<feature type="domain" description="Phage tail collar" evidence="1">
    <location>
        <begin position="8"/>
        <end position="63"/>
    </location>
</feature>
<dbReference type="InterPro" id="IPR011083">
    <property type="entry name" value="Phage_tail_collar_dom"/>
</dbReference>
<dbReference type="EMBL" id="JAENIK010000013">
    <property type="protein sequence ID" value="MBK1818033.1"/>
    <property type="molecule type" value="Genomic_DNA"/>
</dbReference>
<dbReference type="InterPro" id="IPR037053">
    <property type="entry name" value="Phage_tail_collar_dom_sf"/>
</dbReference>
<evidence type="ECO:0000313" key="2">
    <source>
        <dbReference type="EMBL" id="MBK1818033.1"/>
    </source>
</evidence>
<dbReference type="Proteomes" id="UP000600139">
    <property type="component" value="Unassembled WGS sequence"/>
</dbReference>
<dbReference type="RefSeq" id="WP_200352988.1">
    <property type="nucleotide sequence ID" value="NZ_BAABHZ010000002.1"/>
</dbReference>
<gene>
    <name evidence="2" type="ORF">JIN84_20590</name>
</gene>
<keyword evidence="3" id="KW-1185">Reference proteome</keyword>
<dbReference type="AlphaFoldDB" id="A0A934VC74"/>